<proteinExistence type="predicted"/>
<evidence type="ECO:0000313" key="2">
    <source>
        <dbReference type="Proteomes" id="UP000249354"/>
    </source>
</evidence>
<reference evidence="1 2" key="2">
    <citation type="submission" date="2018-06" db="EMBL/GenBank/DDBJ databases">
        <title>Metagenomic assembly of (sub)arctic Cyanobacteria and their associated microbiome from non-axenic cultures.</title>
        <authorList>
            <person name="Baurain D."/>
        </authorList>
    </citation>
    <scope>NUCLEOTIDE SEQUENCE [LARGE SCALE GENOMIC DNA]</scope>
    <source>
        <strain evidence="1">ULC129bin1</strain>
    </source>
</reference>
<dbReference type="NCBIfam" id="NF045582">
    <property type="entry name" value="Npun_R2823_gen"/>
    <property type="match status" value="1"/>
</dbReference>
<dbReference type="GO" id="GO:0016740">
    <property type="term" value="F:transferase activity"/>
    <property type="evidence" value="ECO:0007669"/>
    <property type="project" value="UniProtKB-KW"/>
</dbReference>
<dbReference type="Proteomes" id="UP000249354">
    <property type="component" value="Unassembled WGS sequence"/>
</dbReference>
<protein>
    <submittedName>
        <fullName evidence="1">Sugar transferase</fullName>
    </submittedName>
</protein>
<reference evidence="2" key="1">
    <citation type="submission" date="2018-04" db="EMBL/GenBank/DDBJ databases">
        <authorList>
            <person name="Cornet L."/>
        </authorList>
    </citation>
    <scope>NUCLEOTIDE SEQUENCE [LARGE SCALE GENOMIC DNA]</scope>
</reference>
<keyword evidence="1" id="KW-0808">Transferase</keyword>
<name>A0A2W4UB85_9CYAN</name>
<dbReference type="Gene3D" id="3.90.550.10">
    <property type="entry name" value="Spore Coat Polysaccharide Biosynthesis Protein SpsA, Chain A"/>
    <property type="match status" value="1"/>
</dbReference>
<evidence type="ECO:0000313" key="1">
    <source>
        <dbReference type="EMBL" id="PZO16330.1"/>
    </source>
</evidence>
<dbReference type="InterPro" id="IPR029044">
    <property type="entry name" value="Nucleotide-diphossugar_trans"/>
</dbReference>
<gene>
    <name evidence="1" type="ORF">DCF25_12670</name>
</gene>
<dbReference type="InterPro" id="IPR054619">
    <property type="entry name" value="Npun_R2821-like"/>
</dbReference>
<accession>A0A2W4UB85</accession>
<sequence length="342" mass="39148">MANGVYILANDVVYDQLIALINSLETNVSPDLPICVVPYDDNTEKCRLATQRYSQVQWFDDEALLNKWENFASEIWSAHPAAIADWKARGIVGVGRMGMHRRFCCFDGPFDRFIYLDADILAMNNFDLLFDSLDDYDFVTYDFQYKDLSHVFAVDAPNLTDVFERDCLNTEIFCAGLFASKKGLFTDQMLSNLLTSLKAGEAEILYYNGPDQSILNYMVMKSEIKAMNLARTLPADIRTGCCVTSSHFKEQDYVLFDQEQQLIYLHYIGVGSRFFCRLCAGENILLPYRDLFLHYRYLNGGDCPPLKGIPIPYDAPTATLRTRIPKKVEQLVSRMTRSFREA</sequence>
<dbReference type="AlphaFoldDB" id="A0A2W4UB85"/>
<dbReference type="EMBL" id="QBMC01000082">
    <property type="protein sequence ID" value="PZO16330.1"/>
    <property type="molecule type" value="Genomic_DNA"/>
</dbReference>
<comment type="caution">
    <text evidence="1">The sequence shown here is derived from an EMBL/GenBank/DDBJ whole genome shotgun (WGS) entry which is preliminary data.</text>
</comment>
<dbReference type="SUPFAM" id="SSF53448">
    <property type="entry name" value="Nucleotide-diphospho-sugar transferases"/>
    <property type="match status" value="1"/>
</dbReference>
<organism evidence="1 2">
    <name type="scientific">Leptolyngbya foveolarum</name>
    <dbReference type="NCBI Taxonomy" id="47253"/>
    <lineage>
        <taxon>Bacteria</taxon>
        <taxon>Bacillati</taxon>
        <taxon>Cyanobacteriota</taxon>
        <taxon>Cyanophyceae</taxon>
        <taxon>Leptolyngbyales</taxon>
        <taxon>Leptolyngbyaceae</taxon>
        <taxon>Leptolyngbya group</taxon>
        <taxon>Leptolyngbya</taxon>
    </lineage>
</organism>